<dbReference type="OrthoDB" id="5877848at2759"/>
<dbReference type="EMBL" id="JARK01001457">
    <property type="protein sequence ID" value="EYB99620.1"/>
    <property type="molecule type" value="Genomic_DNA"/>
</dbReference>
<gene>
    <name evidence="2" type="primary">Acey_s0121.g962</name>
    <name evidence="2" type="ORF">Y032_0121g962</name>
</gene>
<feature type="region of interest" description="Disordered" evidence="1">
    <location>
        <begin position="1"/>
        <end position="40"/>
    </location>
</feature>
<comment type="caution">
    <text evidence="2">The sequence shown here is derived from an EMBL/GenBank/DDBJ whole genome shotgun (WGS) entry which is preliminary data.</text>
</comment>
<evidence type="ECO:0000256" key="1">
    <source>
        <dbReference type="SAM" id="MobiDB-lite"/>
    </source>
</evidence>
<sequence length="186" mass="20786">MSVDSGLHLHPSRRRSVYKDESPRSGLRPSHTLQGTRSRSDYGIVSQVQRLEEQRKLSDYGLLPPVVLPCVQISTVSLPSPNSTPSKIQRGRNSWKNRFRWGFSAPNMRSTPAQDAESLVTPCSSSANGNVCMPKSKSITFCVPTKDRLPKSIRSGCRFHFEEMSKPSYSSYSDLFPHVWLASATV</sequence>
<dbReference type="Proteomes" id="UP000024635">
    <property type="component" value="Unassembled WGS sequence"/>
</dbReference>
<proteinExistence type="predicted"/>
<evidence type="ECO:0000313" key="3">
    <source>
        <dbReference type="Proteomes" id="UP000024635"/>
    </source>
</evidence>
<name>A0A016TAB8_9BILA</name>
<protein>
    <submittedName>
        <fullName evidence="2">Uncharacterized protein</fullName>
    </submittedName>
</protein>
<dbReference type="AlphaFoldDB" id="A0A016TAB8"/>
<keyword evidence="3" id="KW-1185">Reference proteome</keyword>
<organism evidence="2 3">
    <name type="scientific">Ancylostoma ceylanicum</name>
    <dbReference type="NCBI Taxonomy" id="53326"/>
    <lineage>
        <taxon>Eukaryota</taxon>
        <taxon>Metazoa</taxon>
        <taxon>Ecdysozoa</taxon>
        <taxon>Nematoda</taxon>
        <taxon>Chromadorea</taxon>
        <taxon>Rhabditida</taxon>
        <taxon>Rhabditina</taxon>
        <taxon>Rhabditomorpha</taxon>
        <taxon>Strongyloidea</taxon>
        <taxon>Ancylostomatidae</taxon>
        <taxon>Ancylostomatinae</taxon>
        <taxon>Ancylostoma</taxon>
    </lineage>
</organism>
<reference evidence="3" key="1">
    <citation type="journal article" date="2015" name="Nat. Genet.">
        <title>The genome and transcriptome of the zoonotic hookworm Ancylostoma ceylanicum identify infection-specific gene families.</title>
        <authorList>
            <person name="Schwarz E.M."/>
            <person name="Hu Y."/>
            <person name="Antoshechkin I."/>
            <person name="Miller M.M."/>
            <person name="Sternberg P.W."/>
            <person name="Aroian R.V."/>
        </authorList>
    </citation>
    <scope>NUCLEOTIDE SEQUENCE</scope>
    <source>
        <strain evidence="3">HY135</strain>
    </source>
</reference>
<evidence type="ECO:0000313" key="2">
    <source>
        <dbReference type="EMBL" id="EYB99620.1"/>
    </source>
</evidence>
<accession>A0A016TAB8</accession>